<dbReference type="Pfam" id="PF07510">
    <property type="entry name" value="GmrSD_C"/>
    <property type="match status" value="1"/>
</dbReference>
<accession>A0A378NTA7</accession>
<evidence type="ECO:0000313" key="3">
    <source>
        <dbReference type="EMBL" id="STY70899.1"/>
    </source>
</evidence>
<dbReference type="PANTHER" id="PTHR35149:SF2">
    <property type="entry name" value="DUF262 DOMAIN-CONTAINING PROTEIN"/>
    <property type="match status" value="1"/>
</dbReference>
<reference evidence="3 4" key="1">
    <citation type="submission" date="2018-06" db="EMBL/GenBank/DDBJ databases">
        <authorList>
            <consortium name="Pathogen Informatics"/>
            <person name="Doyle S."/>
        </authorList>
    </citation>
    <scope>NUCLEOTIDE SEQUENCE [LARGE SCALE GENOMIC DNA]</scope>
    <source>
        <strain evidence="3 4">NCTC10571</strain>
    </source>
</reference>
<name>A0A378NTA7_9FIRM</name>
<dbReference type="PANTHER" id="PTHR35149">
    <property type="entry name" value="SLL5132 PROTEIN"/>
    <property type="match status" value="1"/>
</dbReference>
<dbReference type="AlphaFoldDB" id="A0A378NTA7"/>
<evidence type="ECO:0000259" key="1">
    <source>
        <dbReference type="Pfam" id="PF03235"/>
    </source>
</evidence>
<dbReference type="Pfam" id="PF03235">
    <property type="entry name" value="GmrSD_N"/>
    <property type="match status" value="1"/>
</dbReference>
<dbReference type="Proteomes" id="UP000255234">
    <property type="component" value="Unassembled WGS sequence"/>
</dbReference>
<feature type="domain" description="GmrSD restriction endonucleases C-terminal" evidence="2">
    <location>
        <begin position="442"/>
        <end position="578"/>
    </location>
</feature>
<proteinExistence type="predicted"/>
<dbReference type="InterPro" id="IPR011089">
    <property type="entry name" value="GmrSD_C"/>
</dbReference>
<evidence type="ECO:0000259" key="2">
    <source>
        <dbReference type="Pfam" id="PF07510"/>
    </source>
</evidence>
<feature type="domain" description="GmrSD restriction endonucleases N-terminal" evidence="1">
    <location>
        <begin position="29"/>
        <end position="248"/>
    </location>
</feature>
<evidence type="ECO:0000313" key="4">
    <source>
        <dbReference type="Proteomes" id="UP000255234"/>
    </source>
</evidence>
<dbReference type="EMBL" id="UGPP01000001">
    <property type="protein sequence ID" value="STY70899.1"/>
    <property type="molecule type" value="Genomic_DNA"/>
</dbReference>
<organism evidence="3 4">
    <name type="scientific">Megamonas hypermegale</name>
    <dbReference type="NCBI Taxonomy" id="158847"/>
    <lineage>
        <taxon>Bacteria</taxon>
        <taxon>Bacillati</taxon>
        <taxon>Bacillota</taxon>
        <taxon>Negativicutes</taxon>
        <taxon>Selenomonadales</taxon>
        <taxon>Selenomonadaceae</taxon>
        <taxon>Megamonas</taxon>
    </lineage>
</organism>
<protein>
    <submittedName>
        <fullName evidence="3">Uncharacterized conserved protein</fullName>
    </submittedName>
</protein>
<gene>
    <name evidence="3" type="ORF">NCTC10571_01049</name>
</gene>
<sequence length="589" mass="70506">MIHSMSIRYKFFGDFYIGDDFLQAGETTLNKLLNTSRQFIVPIFQRNYSWQKSQYEQLWFDILRASKFKEKQNHFIGSIVYIDMGTPAGRPQQLLLIDGQQRLTTISILLCAIKDYVQKFNLETKLINLAKIKNQFLYNSDEIDEDRYKLLLNVQDKETYIKLIDNTIFTVNKPATNIIKCYEFFYERIEDFIKQHGQIDEIYAGIFKLSLVSISLDKDSDNPQMIFESMNSTGKDLSQTDLLRNYLLMDLTLEKQTRLYKTYWKPMEELFGEDIYKNDVNKFDYFIRDFLTLKSDTGYICKINNVYENFKRYYLDNNCEKFAVLKDLFTYAKYYACIDLLQENDDELKLYWQEFKKLDSHVVYPFLLKLYDDYSRQILIKEDFKKILQVVISYLWRRAICEIPTNSLSKTFATLYQAVDKEDYVNSIIKAFVFKSSYKRFPSDYEVREKLQTKDIYHFRLRKYLLEALENYYHKEPIDLNTANYTIEHIMPQNIEHNLSWQQMLGEDWQEVHSLYLHTLGNLTITGYNAEMSNKSFWEKVNGESGFKHSHLKLNESIAQCDVWNKKAIQRRTNILTDIILKIWKYPEF</sequence>
<dbReference type="InterPro" id="IPR004919">
    <property type="entry name" value="GmrSD_N"/>
</dbReference>